<evidence type="ECO:0000256" key="2">
    <source>
        <dbReference type="SAM" id="MobiDB-lite"/>
    </source>
</evidence>
<evidence type="ECO:0000313" key="4">
    <source>
        <dbReference type="EMBL" id="BBZ78833.1"/>
    </source>
</evidence>
<proteinExistence type="inferred from homology"/>
<keyword evidence="5" id="KW-1185">Reference proteome</keyword>
<dbReference type="RefSeq" id="WP_163805925.1">
    <property type="nucleotide sequence ID" value="NZ_AP022620.1"/>
</dbReference>
<accession>A0A6N4WEL3</accession>
<gene>
    <name evidence="4" type="ORF">MANY_41700</name>
</gene>
<dbReference type="Gene3D" id="1.20.1260.20">
    <property type="entry name" value="PPE superfamily"/>
    <property type="match status" value="1"/>
</dbReference>
<dbReference type="EMBL" id="AP022620">
    <property type="protein sequence ID" value="BBZ78833.1"/>
    <property type="molecule type" value="Genomic_DNA"/>
</dbReference>
<dbReference type="SUPFAM" id="SSF140459">
    <property type="entry name" value="PE/PPE dimer-like"/>
    <property type="match status" value="1"/>
</dbReference>
<organism evidence="4 5">
    <name type="scientific">Mycolicibacterium anyangense</name>
    <dbReference type="NCBI Taxonomy" id="1431246"/>
    <lineage>
        <taxon>Bacteria</taxon>
        <taxon>Bacillati</taxon>
        <taxon>Actinomycetota</taxon>
        <taxon>Actinomycetes</taxon>
        <taxon>Mycobacteriales</taxon>
        <taxon>Mycobacteriaceae</taxon>
        <taxon>Mycolicibacterium</taxon>
    </lineage>
</organism>
<protein>
    <recommendedName>
        <fullName evidence="3">PPE domain-containing protein</fullName>
    </recommendedName>
</protein>
<feature type="compositionally biased region" description="Polar residues" evidence="2">
    <location>
        <begin position="328"/>
        <end position="338"/>
    </location>
</feature>
<feature type="compositionally biased region" description="Basic and acidic residues" evidence="2">
    <location>
        <begin position="384"/>
        <end position="411"/>
    </location>
</feature>
<dbReference type="Pfam" id="PF00823">
    <property type="entry name" value="PPE"/>
    <property type="match status" value="1"/>
</dbReference>
<name>A0A6N4WEL3_9MYCO</name>
<comment type="similarity">
    <text evidence="1">Belongs to the mycobacterial PPE family.</text>
</comment>
<dbReference type="AlphaFoldDB" id="A0A6N4WEL3"/>
<dbReference type="Proteomes" id="UP000467249">
    <property type="component" value="Chromosome"/>
</dbReference>
<feature type="domain" description="PPE" evidence="3">
    <location>
        <begin position="5"/>
        <end position="171"/>
    </location>
</feature>
<dbReference type="KEGG" id="many:MANY_41700"/>
<evidence type="ECO:0000256" key="1">
    <source>
        <dbReference type="ARBA" id="ARBA00010652"/>
    </source>
</evidence>
<sequence>MADAWPTFSPETNYLRLVGPGAAGTSTTMANGAAWQALMVSHELSFSLSQLNTAVTALNFEGVGGTSSMSAVTGLNTALQLLAGWVQEKPPIAASAVAAYETAVSSMIPAEVSIANRTEQAADVAANPAVLGALTPAIVALDTEYFGEHWPHNAGAGATYGAALAALVAALAVPPPLAPLGASPAAPATAAAAVAQAAGTTGMQAATQGTGQVTQMAGQTAAAPASAAGDMGQMSSMMMQPMQAAMGAMQPLMGMFQAPMQAFQGLSSLPQSMMGSLGGMFNGMKAGDAAMPAAELVKAGAPSFGGGAGGAAGGGGGGGGGFPGAGLTSYTRPTSSFAPENAGRPTSLKTGLLSSAELRGPTSAGMGGSAMPMSPAHAGMLGHGKGEDSKEEVGRARIVLERDDQRDSRYS</sequence>
<feature type="region of interest" description="Disordered" evidence="2">
    <location>
        <begin position="324"/>
        <end position="411"/>
    </location>
</feature>
<dbReference type="InterPro" id="IPR000030">
    <property type="entry name" value="PPE_dom"/>
</dbReference>
<dbReference type="InterPro" id="IPR038332">
    <property type="entry name" value="PPE_sf"/>
</dbReference>
<evidence type="ECO:0000313" key="5">
    <source>
        <dbReference type="Proteomes" id="UP000467249"/>
    </source>
</evidence>
<evidence type="ECO:0000259" key="3">
    <source>
        <dbReference type="Pfam" id="PF00823"/>
    </source>
</evidence>
<reference evidence="4 5" key="1">
    <citation type="journal article" date="2019" name="Emerg. Microbes Infect.">
        <title>Comprehensive subspecies identification of 175 nontuberculous mycobacteria species based on 7547 genomic profiles.</title>
        <authorList>
            <person name="Matsumoto Y."/>
            <person name="Kinjo T."/>
            <person name="Motooka D."/>
            <person name="Nabeya D."/>
            <person name="Jung N."/>
            <person name="Uechi K."/>
            <person name="Horii T."/>
            <person name="Iida T."/>
            <person name="Fujita J."/>
            <person name="Nakamura S."/>
        </authorList>
    </citation>
    <scope>NUCLEOTIDE SEQUENCE [LARGE SCALE GENOMIC DNA]</scope>
    <source>
        <strain evidence="4 5">JCM 30275</strain>
    </source>
</reference>